<evidence type="ECO:0000259" key="2">
    <source>
        <dbReference type="Pfam" id="PF07687"/>
    </source>
</evidence>
<keyword evidence="4" id="KW-1185">Reference proteome</keyword>
<protein>
    <submittedName>
        <fullName evidence="3">M20 family metallopeptidase</fullName>
    </submittedName>
</protein>
<dbReference type="InterPro" id="IPR002933">
    <property type="entry name" value="Peptidase_M20"/>
</dbReference>
<dbReference type="PANTHER" id="PTHR11014">
    <property type="entry name" value="PEPTIDASE M20 FAMILY MEMBER"/>
    <property type="match status" value="1"/>
</dbReference>
<dbReference type="InterPro" id="IPR011650">
    <property type="entry name" value="Peptidase_M20_dimer"/>
</dbReference>
<keyword evidence="1" id="KW-0378">Hydrolase</keyword>
<dbReference type="PANTHER" id="PTHR11014:SF63">
    <property type="entry name" value="METALLOPEPTIDASE, PUTATIVE (AFU_ORTHOLOGUE AFUA_6G09600)-RELATED"/>
    <property type="match status" value="1"/>
</dbReference>
<dbReference type="Gene3D" id="3.30.70.360">
    <property type="match status" value="1"/>
</dbReference>
<reference evidence="3 4" key="1">
    <citation type="submission" date="2023-09" db="EMBL/GenBank/DDBJ databases">
        <title>Thioclava shenzhenensis sp. nov., a multidrug resistant bacteria-antagonizing species isolated from coastal seawater.</title>
        <authorList>
            <person name="Long M."/>
        </authorList>
    </citation>
    <scope>NUCLEOTIDE SEQUENCE [LARGE SCALE GENOMIC DNA]</scope>
    <source>
        <strain evidence="3 4">FTW29</strain>
        <plasmid evidence="3 4">unnamed1</plasmid>
    </source>
</reference>
<organism evidence="3 4">
    <name type="scientific">Thioclava litoralis</name>
    <dbReference type="NCBI Taxonomy" id="3076557"/>
    <lineage>
        <taxon>Bacteria</taxon>
        <taxon>Pseudomonadati</taxon>
        <taxon>Pseudomonadota</taxon>
        <taxon>Alphaproteobacteria</taxon>
        <taxon>Rhodobacterales</taxon>
        <taxon>Paracoccaceae</taxon>
        <taxon>Thioclava</taxon>
    </lineage>
</organism>
<dbReference type="NCBIfam" id="TIGR01891">
    <property type="entry name" value="amidohydrolases"/>
    <property type="match status" value="1"/>
</dbReference>
<evidence type="ECO:0000313" key="3">
    <source>
        <dbReference type="EMBL" id="WRY35274.1"/>
    </source>
</evidence>
<dbReference type="SUPFAM" id="SSF55031">
    <property type="entry name" value="Bacterial exopeptidase dimerisation domain"/>
    <property type="match status" value="1"/>
</dbReference>
<proteinExistence type="predicted"/>
<dbReference type="Proteomes" id="UP001623290">
    <property type="component" value="Plasmid unnamed1"/>
</dbReference>
<dbReference type="CDD" id="cd03886">
    <property type="entry name" value="M20_Acy1"/>
    <property type="match status" value="1"/>
</dbReference>
<evidence type="ECO:0000313" key="4">
    <source>
        <dbReference type="Proteomes" id="UP001623290"/>
    </source>
</evidence>
<name>A0ABZ1E589_9RHOB</name>
<dbReference type="InterPro" id="IPR036264">
    <property type="entry name" value="Bact_exopeptidase_dim_dom"/>
</dbReference>
<dbReference type="RefSeq" id="WP_330647037.1">
    <property type="nucleotide sequence ID" value="NZ_CP135444.1"/>
</dbReference>
<gene>
    <name evidence="3" type="ORF">RPE78_15660</name>
</gene>
<dbReference type="InterPro" id="IPR017439">
    <property type="entry name" value="Amidohydrolase"/>
</dbReference>
<dbReference type="Pfam" id="PF01546">
    <property type="entry name" value="Peptidase_M20"/>
    <property type="match status" value="1"/>
</dbReference>
<dbReference type="SUPFAM" id="SSF53187">
    <property type="entry name" value="Zn-dependent exopeptidases"/>
    <property type="match status" value="1"/>
</dbReference>
<feature type="domain" description="Peptidase M20 dimerisation" evidence="2">
    <location>
        <begin position="201"/>
        <end position="295"/>
    </location>
</feature>
<evidence type="ECO:0000256" key="1">
    <source>
        <dbReference type="ARBA" id="ARBA00022801"/>
    </source>
</evidence>
<geneLocation type="plasmid" evidence="3 4">
    <name>unnamed1</name>
</geneLocation>
<dbReference type="PIRSF" id="PIRSF005962">
    <property type="entry name" value="Pept_M20D_amidohydro"/>
    <property type="match status" value="1"/>
</dbReference>
<dbReference type="Gene3D" id="3.40.630.10">
    <property type="entry name" value="Zn peptidases"/>
    <property type="match status" value="1"/>
</dbReference>
<dbReference type="EMBL" id="CP135444">
    <property type="protein sequence ID" value="WRY35274.1"/>
    <property type="molecule type" value="Genomic_DNA"/>
</dbReference>
<keyword evidence="3" id="KW-0614">Plasmid</keyword>
<sequence length="404" mass="43387">MTHFPPSETGINDLTRRIDDKVAEIAPHLVALRRDIHAHPEIGFETQRTADLVAHELRQMGLEVTTGIGRTGVIAEITGALPGPCLILRADMDALPIEERTDLPFASQIQGAMHACGHDIHTSALLGAAYVLRDLTQELAGRVRLVFQPAEETVESGAAAMIADGAAEGADMAIAFHNQPELPAGELRLIHGASTASSDEFCVTVLGSSGHAARPHLALDPIVACAHIITQLQTIVSRRMDPADPMVLTIGQIAGGFTENIIPDSCSFKGTIRCRSAQTRDMAEERFRQICTDTARALGVRAEVTYLRGAPALQNDKTLVDRALTSLSAHFGTAPHTQTGTDFGAEDFSYFSERLPALQFHVGSGQPGRDDRLHNSDYQPDESAITLSARALSRLAADFLSPAR</sequence>
<dbReference type="Pfam" id="PF07687">
    <property type="entry name" value="M20_dimer"/>
    <property type="match status" value="1"/>
</dbReference>
<accession>A0ABZ1E589</accession>